<proteinExistence type="predicted"/>
<dbReference type="EMBL" id="CP010803">
    <property type="protein sequence ID" value="AJY47515.1"/>
    <property type="molecule type" value="Genomic_DNA"/>
</dbReference>
<dbReference type="KEGG" id="mey:TM49_20525"/>
<name>A0A0D5LU70_MAREN</name>
<dbReference type="OrthoDB" id="8304130at2"/>
<dbReference type="AlphaFoldDB" id="A0A0D5LU70"/>
<dbReference type="HOGENOM" id="CLU_2917199_0_0_5"/>
<organism evidence="2 3">
    <name type="scientific">Martelella endophytica</name>
    <dbReference type="NCBI Taxonomy" id="1486262"/>
    <lineage>
        <taxon>Bacteria</taxon>
        <taxon>Pseudomonadati</taxon>
        <taxon>Pseudomonadota</taxon>
        <taxon>Alphaproteobacteria</taxon>
        <taxon>Hyphomicrobiales</taxon>
        <taxon>Aurantimonadaceae</taxon>
        <taxon>Martelella</taxon>
    </lineage>
</organism>
<evidence type="ECO:0000313" key="3">
    <source>
        <dbReference type="Proteomes" id="UP000032611"/>
    </source>
</evidence>
<evidence type="ECO:0000313" key="2">
    <source>
        <dbReference type="EMBL" id="AJY47515.1"/>
    </source>
</evidence>
<protein>
    <submittedName>
        <fullName evidence="2">Uncharacterized protein</fullName>
    </submittedName>
</protein>
<gene>
    <name evidence="2" type="ORF">TM49_20525</name>
</gene>
<dbReference type="Proteomes" id="UP000032611">
    <property type="component" value="Chromosome"/>
</dbReference>
<dbReference type="RefSeq" id="WP_045683954.1">
    <property type="nucleotide sequence ID" value="NZ_CP010803.1"/>
</dbReference>
<accession>A0A0D5LU70</accession>
<keyword evidence="3" id="KW-1185">Reference proteome</keyword>
<reference evidence="2 3" key="1">
    <citation type="journal article" date="2015" name="Genome Announc.">
        <title>Complete genome sequence of Martelella endophytica YC6887, which has antifungal activity associated with a halophyte.</title>
        <authorList>
            <person name="Khan A."/>
            <person name="Khan H."/>
            <person name="Chung E.J."/>
            <person name="Hossain M.T."/>
            <person name="Chung Y.R."/>
        </authorList>
    </citation>
    <scope>NUCLEOTIDE SEQUENCE [LARGE SCALE GENOMIC DNA]</scope>
    <source>
        <strain evidence="2">YC6887</strain>
    </source>
</reference>
<evidence type="ECO:0000256" key="1">
    <source>
        <dbReference type="SAM" id="MobiDB-lite"/>
    </source>
</evidence>
<feature type="region of interest" description="Disordered" evidence="1">
    <location>
        <begin position="1"/>
        <end position="61"/>
    </location>
</feature>
<feature type="compositionally biased region" description="Basic and acidic residues" evidence="1">
    <location>
        <begin position="15"/>
        <end position="32"/>
    </location>
</feature>
<feature type="compositionally biased region" description="Basic residues" evidence="1">
    <location>
        <begin position="33"/>
        <end position="42"/>
    </location>
</feature>
<dbReference type="PATRIC" id="fig|1486262.3.peg.4242"/>
<sequence>MAGEGNKQGKSNTRAAEERRARAAEQLRENLMRRKQQSRARRKGDADETSGLPASRPKPRD</sequence>